<evidence type="ECO:0000256" key="1">
    <source>
        <dbReference type="ARBA" id="ARBA00007320"/>
    </source>
</evidence>
<dbReference type="GO" id="GO:0022625">
    <property type="term" value="C:cytosolic large ribosomal subunit"/>
    <property type="evidence" value="ECO:0007669"/>
    <property type="project" value="TreeGrafter"/>
</dbReference>
<dbReference type="InterPro" id="IPR021131">
    <property type="entry name" value="Ribosomal_uL15/eL18"/>
</dbReference>
<accession>A0A1F5NKW2</accession>
<feature type="compositionally biased region" description="Basic residues" evidence="6">
    <location>
        <begin position="9"/>
        <end position="21"/>
    </location>
</feature>
<evidence type="ECO:0000256" key="4">
    <source>
        <dbReference type="HAMAP-Rule" id="MF_01341"/>
    </source>
</evidence>
<dbReference type="PROSITE" id="PS00475">
    <property type="entry name" value="RIBOSOMAL_L15"/>
    <property type="match status" value="1"/>
</dbReference>
<feature type="region of interest" description="Disordered" evidence="6">
    <location>
        <begin position="1"/>
        <end position="56"/>
    </location>
</feature>
<evidence type="ECO:0000313" key="8">
    <source>
        <dbReference type="EMBL" id="OGE78285.1"/>
    </source>
</evidence>
<dbReference type="PANTHER" id="PTHR12934">
    <property type="entry name" value="50S RIBOSOMAL PROTEIN L15"/>
    <property type="match status" value="1"/>
</dbReference>
<dbReference type="Gene3D" id="3.100.10.10">
    <property type="match status" value="1"/>
</dbReference>
<keyword evidence="4" id="KW-0699">rRNA-binding</keyword>
<dbReference type="EMBL" id="MFEK01000014">
    <property type="protein sequence ID" value="OGE78285.1"/>
    <property type="molecule type" value="Genomic_DNA"/>
</dbReference>
<dbReference type="PANTHER" id="PTHR12934:SF11">
    <property type="entry name" value="LARGE RIBOSOMAL SUBUNIT PROTEIN UL15M"/>
    <property type="match status" value="1"/>
</dbReference>
<comment type="function">
    <text evidence="4">Binds to the 23S rRNA.</text>
</comment>
<keyword evidence="4" id="KW-0694">RNA-binding</keyword>
<organism evidence="8 9">
    <name type="scientific">Candidatus Doudnabacteria bacterium RIFCSPHIGHO2_01_FULL_46_14</name>
    <dbReference type="NCBI Taxonomy" id="1817824"/>
    <lineage>
        <taxon>Bacteria</taxon>
        <taxon>Candidatus Doudnaibacteriota</taxon>
    </lineage>
</organism>
<dbReference type="InterPro" id="IPR030878">
    <property type="entry name" value="Ribosomal_uL15"/>
</dbReference>
<dbReference type="GO" id="GO:0003735">
    <property type="term" value="F:structural constituent of ribosome"/>
    <property type="evidence" value="ECO:0007669"/>
    <property type="project" value="InterPro"/>
</dbReference>
<evidence type="ECO:0000256" key="5">
    <source>
        <dbReference type="RuleBase" id="RU003888"/>
    </source>
</evidence>
<keyword evidence="2 4" id="KW-0689">Ribosomal protein</keyword>
<dbReference type="Pfam" id="PF00828">
    <property type="entry name" value="Ribosomal_L27A"/>
    <property type="match status" value="1"/>
</dbReference>
<comment type="subunit">
    <text evidence="4">Part of the 50S ribosomal subunit.</text>
</comment>
<gene>
    <name evidence="4" type="primary">rplO</name>
    <name evidence="8" type="ORF">A2751_04000</name>
</gene>
<dbReference type="HAMAP" id="MF_01341">
    <property type="entry name" value="Ribosomal_uL15"/>
    <property type="match status" value="1"/>
</dbReference>
<dbReference type="InterPro" id="IPR001196">
    <property type="entry name" value="Ribosomal_uL15_CS"/>
</dbReference>
<evidence type="ECO:0000256" key="2">
    <source>
        <dbReference type="ARBA" id="ARBA00022980"/>
    </source>
</evidence>
<dbReference type="STRING" id="1817824.A2751_04000"/>
<evidence type="ECO:0000259" key="7">
    <source>
        <dbReference type="Pfam" id="PF00828"/>
    </source>
</evidence>
<comment type="similarity">
    <text evidence="1 4 5">Belongs to the universal ribosomal protein uL15 family.</text>
</comment>
<protein>
    <recommendedName>
        <fullName evidence="4">Large ribosomal subunit protein uL15</fullName>
    </recommendedName>
</protein>
<reference evidence="8 9" key="1">
    <citation type="journal article" date="2016" name="Nat. Commun.">
        <title>Thousands of microbial genomes shed light on interconnected biogeochemical processes in an aquifer system.</title>
        <authorList>
            <person name="Anantharaman K."/>
            <person name="Brown C.T."/>
            <person name="Hug L.A."/>
            <person name="Sharon I."/>
            <person name="Castelle C.J."/>
            <person name="Probst A.J."/>
            <person name="Thomas B.C."/>
            <person name="Singh A."/>
            <person name="Wilkins M.J."/>
            <person name="Karaoz U."/>
            <person name="Brodie E.L."/>
            <person name="Williams K.H."/>
            <person name="Hubbard S.S."/>
            <person name="Banfield J.F."/>
        </authorList>
    </citation>
    <scope>NUCLEOTIDE SEQUENCE [LARGE SCALE GENOMIC DNA]</scope>
</reference>
<proteinExistence type="inferred from homology"/>
<evidence type="ECO:0000256" key="6">
    <source>
        <dbReference type="SAM" id="MobiDB-lite"/>
    </source>
</evidence>
<dbReference type="GO" id="GO:0006412">
    <property type="term" value="P:translation"/>
    <property type="evidence" value="ECO:0007669"/>
    <property type="project" value="UniProtKB-UniRule"/>
</dbReference>
<feature type="compositionally biased region" description="Gly residues" evidence="6">
    <location>
        <begin position="22"/>
        <end position="35"/>
    </location>
</feature>
<dbReference type="SUPFAM" id="SSF52080">
    <property type="entry name" value="Ribosomal proteins L15p and L18e"/>
    <property type="match status" value="1"/>
</dbReference>
<keyword evidence="3 4" id="KW-0687">Ribonucleoprotein</keyword>
<dbReference type="GO" id="GO:0019843">
    <property type="term" value="F:rRNA binding"/>
    <property type="evidence" value="ECO:0007669"/>
    <property type="project" value="UniProtKB-UniRule"/>
</dbReference>
<dbReference type="InterPro" id="IPR036227">
    <property type="entry name" value="Ribosomal_uL15/eL18_sf"/>
</dbReference>
<evidence type="ECO:0000256" key="3">
    <source>
        <dbReference type="ARBA" id="ARBA00023274"/>
    </source>
</evidence>
<sequence length="145" mass="15623">MFNLSNLKPKIKKPKQVRRGRGLGSGRGAYSGRGIKGQKARTGGNIKPGFEGGRQPMIRQMPKIKGFRSMHSKSQTVDLALLAKAFADGALVSPKTLESKGLIRSAGKPIKILGKTELTRRFQFEGVRFSESAKAAITKAGGTIK</sequence>
<comment type="caution">
    <text evidence="8">The sequence shown here is derived from an EMBL/GenBank/DDBJ whole genome shotgun (WGS) entry which is preliminary data.</text>
</comment>
<dbReference type="NCBIfam" id="TIGR01071">
    <property type="entry name" value="rplO_bact"/>
    <property type="match status" value="1"/>
</dbReference>
<dbReference type="AlphaFoldDB" id="A0A1F5NKW2"/>
<dbReference type="Proteomes" id="UP000176864">
    <property type="component" value="Unassembled WGS sequence"/>
</dbReference>
<dbReference type="InterPro" id="IPR005749">
    <property type="entry name" value="Ribosomal_uL15_bac-type"/>
</dbReference>
<name>A0A1F5NKW2_9BACT</name>
<feature type="domain" description="Large ribosomal subunit protein uL15/eL18" evidence="7">
    <location>
        <begin position="76"/>
        <end position="144"/>
    </location>
</feature>
<evidence type="ECO:0000313" key="9">
    <source>
        <dbReference type="Proteomes" id="UP000176864"/>
    </source>
</evidence>